<dbReference type="InterPro" id="IPR036875">
    <property type="entry name" value="Znf_CCHC_sf"/>
</dbReference>
<feature type="region of interest" description="Disordered" evidence="3">
    <location>
        <begin position="115"/>
        <end position="142"/>
    </location>
</feature>
<dbReference type="Proteomes" id="UP000596660">
    <property type="component" value="Unplaced"/>
</dbReference>
<dbReference type="PANTHER" id="PTHR22835">
    <property type="entry name" value="ZINC FINGER FYVE DOMAIN CONTAINING PROTEIN"/>
    <property type="match status" value="1"/>
</dbReference>
<comment type="similarity">
    <text evidence="1">Belongs to the 'GDSL' lipolytic enzyme family.</text>
</comment>
<dbReference type="InterPro" id="IPR036514">
    <property type="entry name" value="SGNH_hydro_sf"/>
</dbReference>
<feature type="region of interest" description="Disordered" evidence="3">
    <location>
        <begin position="160"/>
        <end position="229"/>
    </location>
</feature>
<dbReference type="InterPro" id="IPR001087">
    <property type="entry name" value="GDSL"/>
</dbReference>
<dbReference type="GO" id="GO:0003676">
    <property type="term" value="F:nucleic acid binding"/>
    <property type="evidence" value="ECO:0007669"/>
    <property type="project" value="InterPro"/>
</dbReference>
<evidence type="ECO:0000256" key="2">
    <source>
        <dbReference type="ARBA" id="ARBA00023180"/>
    </source>
</evidence>
<dbReference type="AlphaFoldDB" id="A0A803MJB0"/>
<dbReference type="Gene3D" id="3.40.50.1110">
    <property type="entry name" value="SGNH hydrolase"/>
    <property type="match status" value="1"/>
</dbReference>
<feature type="compositionally biased region" description="Acidic residues" evidence="3">
    <location>
        <begin position="176"/>
        <end position="188"/>
    </location>
</feature>
<feature type="compositionally biased region" description="Basic and acidic residues" evidence="3">
    <location>
        <begin position="160"/>
        <end position="170"/>
    </location>
</feature>
<dbReference type="GO" id="GO:0016788">
    <property type="term" value="F:hydrolase activity, acting on ester bonds"/>
    <property type="evidence" value="ECO:0007669"/>
    <property type="project" value="InterPro"/>
</dbReference>
<feature type="compositionally biased region" description="Low complexity" evidence="3">
    <location>
        <begin position="203"/>
        <end position="229"/>
    </location>
</feature>
<sequence length="306" mass="33209">MASMKLVFFIVVALCSTFPLRALSQQIPKVDAIYQFGDSISDTGNLIRESPIGEHTTFARLPYRQTYFHKPTGRCSNGLLMIDFFARYLNLPLLDAYLNEAGNFTHGASGTGTNDQAAGLVASEGNGQGNSGRKSRKLYSRGPKPNDICNYCKEKGQWKSECPKKMRQQENSESADIADGDTCSEEDYVEHRVTLGGGGGPRPGKISQHSQSESESESEASQSSPLKSVQSSLALGRQVIFGNSPQRKGREDKVAFALSVGEVDISEPPKGGVARARKKHCQAVCSNLVPQSKPQGCLDLQIIRSC</sequence>
<evidence type="ECO:0000256" key="4">
    <source>
        <dbReference type="SAM" id="SignalP"/>
    </source>
</evidence>
<feature type="signal peptide" evidence="4">
    <location>
        <begin position="1"/>
        <end position="24"/>
    </location>
</feature>
<dbReference type="EnsemblPlants" id="AUR62030356-RA">
    <property type="protein sequence ID" value="AUR62030356-RA:cds"/>
    <property type="gene ID" value="AUR62030356"/>
</dbReference>
<dbReference type="GO" id="GO:0008270">
    <property type="term" value="F:zinc ion binding"/>
    <property type="evidence" value="ECO:0007669"/>
    <property type="project" value="InterPro"/>
</dbReference>
<evidence type="ECO:0000256" key="1">
    <source>
        <dbReference type="ARBA" id="ARBA00008668"/>
    </source>
</evidence>
<reference evidence="5" key="2">
    <citation type="submission" date="2021-03" db="UniProtKB">
        <authorList>
            <consortium name="EnsemblPlants"/>
        </authorList>
    </citation>
    <scope>IDENTIFICATION</scope>
</reference>
<evidence type="ECO:0000313" key="6">
    <source>
        <dbReference type="Proteomes" id="UP000596660"/>
    </source>
</evidence>
<reference evidence="5" key="1">
    <citation type="journal article" date="2017" name="Nature">
        <title>The genome of Chenopodium quinoa.</title>
        <authorList>
            <person name="Jarvis D.E."/>
            <person name="Ho Y.S."/>
            <person name="Lightfoot D.J."/>
            <person name="Schmoeckel S.M."/>
            <person name="Li B."/>
            <person name="Borm T.J.A."/>
            <person name="Ohyanagi H."/>
            <person name="Mineta K."/>
            <person name="Michell C.T."/>
            <person name="Saber N."/>
            <person name="Kharbatia N.M."/>
            <person name="Rupper R.R."/>
            <person name="Sharp A.R."/>
            <person name="Dally N."/>
            <person name="Boughton B.A."/>
            <person name="Woo Y.H."/>
            <person name="Gao G."/>
            <person name="Schijlen E.G.W.M."/>
            <person name="Guo X."/>
            <person name="Momin A.A."/>
            <person name="Negrao S."/>
            <person name="Al-Babili S."/>
            <person name="Gehring C."/>
            <person name="Roessner U."/>
            <person name="Jung C."/>
            <person name="Murphy K."/>
            <person name="Arold S.T."/>
            <person name="Gojobori T."/>
            <person name="van der Linden C.G."/>
            <person name="van Loo E.N."/>
            <person name="Jellen E.N."/>
            <person name="Maughan P.J."/>
            <person name="Tester M."/>
        </authorList>
    </citation>
    <scope>NUCLEOTIDE SEQUENCE [LARGE SCALE GENOMIC DNA]</scope>
    <source>
        <strain evidence="5">cv. PI 614886</strain>
    </source>
</reference>
<name>A0A803MJB0_CHEQI</name>
<dbReference type="PANTHER" id="PTHR22835:SF517">
    <property type="entry name" value="GDSL-LIKE LIPASE_ACYLHYDROLASE FAMILY PROTEIN, EXPRESSED"/>
    <property type="match status" value="1"/>
</dbReference>
<dbReference type="SUPFAM" id="SSF57756">
    <property type="entry name" value="Retrovirus zinc finger-like domains"/>
    <property type="match status" value="1"/>
</dbReference>
<protein>
    <submittedName>
        <fullName evidence="5">Uncharacterized protein</fullName>
    </submittedName>
</protein>
<dbReference type="Pfam" id="PF00657">
    <property type="entry name" value="Lipase_GDSL"/>
    <property type="match status" value="1"/>
</dbReference>
<dbReference type="Gramene" id="AUR62030356-RA">
    <property type="protein sequence ID" value="AUR62030356-RA:cds"/>
    <property type="gene ID" value="AUR62030356"/>
</dbReference>
<accession>A0A803MJB0</accession>
<keyword evidence="4" id="KW-0732">Signal</keyword>
<feature type="chain" id="PRO_5030629864" evidence="4">
    <location>
        <begin position="25"/>
        <end position="306"/>
    </location>
</feature>
<organism evidence="5 6">
    <name type="scientific">Chenopodium quinoa</name>
    <name type="common">Quinoa</name>
    <dbReference type="NCBI Taxonomy" id="63459"/>
    <lineage>
        <taxon>Eukaryota</taxon>
        <taxon>Viridiplantae</taxon>
        <taxon>Streptophyta</taxon>
        <taxon>Embryophyta</taxon>
        <taxon>Tracheophyta</taxon>
        <taxon>Spermatophyta</taxon>
        <taxon>Magnoliopsida</taxon>
        <taxon>eudicotyledons</taxon>
        <taxon>Gunneridae</taxon>
        <taxon>Pentapetalae</taxon>
        <taxon>Caryophyllales</taxon>
        <taxon>Chenopodiaceae</taxon>
        <taxon>Chenopodioideae</taxon>
        <taxon>Atripliceae</taxon>
        <taxon>Chenopodium</taxon>
    </lineage>
</organism>
<keyword evidence="2" id="KW-0325">Glycoprotein</keyword>
<evidence type="ECO:0000256" key="3">
    <source>
        <dbReference type="SAM" id="MobiDB-lite"/>
    </source>
</evidence>
<proteinExistence type="inferred from homology"/>
<evidence type="ECO:0000313" key="5">
    <source>
        <dbReference type="EnsemblPlants" id="AUR62030356-RA:cds"/>
    </source>
</evidence>
<keyword evidence="6" id="KW-1185">Reference proteome</keyword>